<evidence type="ECO:0000313" key="6">
    <source>
        <dbReference type="Proteomes" id="UP000829685"/>
    </source>
</evidence>
<sequence>MVKCGARYILITSRNSSKNRQTIQELEAQGPKVVIKTADLTNKQQIVGIRDYILKTMPPIGGVANGAMVQVNSLFADLDYDVLQELLRSKVGGSVVLDEVFSHDDLDFFLLFSSISALTGQSTQANYAAANNFMIALAFQRRARTFPASVVDFGPIIGLGSIQRYESSGFYDITSVLRSLNYMPISERDLHYLLTEAVLVGKKNKLPEITTGVEAGSSSITFWHKSLLFPHIL</sequence>
<comment type="caution">
    <text evidence="5">The sequence shown here is derived from an EMBL/GenBank/DDBJ whole genome shotgun (WGS) entry which is preliminary data.</text>
</comment>
<dbReference type="SMART" id="SM00822">
    <property type="entry name" value="PKS_KR"/>
    <property type="match status" value="1"/>
</dbReference>
<name>A0A9Q0AP24_9PEZI</name>
<keyword evidence="1" id="KW-0596">Phosphopantetheine</keyword>
<evidence type="ECO:0000313" key="5">
    <source>
        <dbReference type="EMBL" id="KAI1866378.1"/>
    </source>
</evidence>
<dbReference type="Gene3D" id="3.40.50.720">
    <property type="entry name" value="NAD(P)-binding Rossmann-like Domain"/>
    <property type="match status" value="1"/>
</dbReference>
<dbReference type="Proteomes" id="UP000829685">
    <property type="component" value="Unassembled WGS sequence"/>
</dbReference>
<evidence type="ECO:0000256" key="1">
    <source>
        <dbReference type="ARBA" id="ARBA00022450"/>
    </source>
</evidence>
<evidence type="ECO:0000256" key="3">
    <source>
        <dbReference type="ARBA" id="ARBA00023002"/>
    </source>
</evidence>
<dbReference type="GO" id="GO:0044550">
    <property type="term" value="P:secondary metabolite biosynthetic process"/>
    <property type="evidence" value="ECO:0007669"/>
    <property type="project" value="TreeGrafter"/>
</dbReference>
<dbReference type="PANTHER" id="PTHR43775:SF52">
    <property type="entry name" value="STEREOSELECTIVE KETO-REDUCTASE AF490"/>
    <property type="match status" value="1"/>
</dbReference>
<evidence type="ECO:0000259" key="4">
    <source>
        <dbReference type="SMART" id="SM00822"/>
    </source>
</evidence>
<proteinExistence type="predicted"/>
<dbReference type="SUPFAM" id="SSF51735">
    <property type="entry name" value="NAD(P)-binding Rossmann-fold domains"/>
    <property type="match status" value="1"/>
</dbReference>
<keyword evidence="6" id="KW-1185">Reference proteome</keyword>
<gene>
    <name evidence="5" type="ORF">JX265_007679</name>
</gene>
<keyword evidence="2" id="KW-0597">Phosphoprotein</keyword>
<dbReference type="AlphaFoldDB" id="A0A9Q0AP24"/>
<accession>A0A9Q0AP24</accession>
<keyword evidence="3" id="KW-0560">Oxidoreductase</keyword>
<dbReference type="InterPro" id="IPR036291">
    <property type="entry name" value="NAD(P)-bd_dom_sf"/>
</dbReference>
<dbReference type="GO" id="GO:0016491">
    <property type="term" value="F:oxidoreductase activity"/>
    <property type="evidence" value="ECO:0007669"/>
    <property type="project" value="UniProtKB-KW"/>
</dbReference>
<dbReference type="PANTHER" id="PTHR43775">
    <property type="entry name" value="FATTY ACID SYNTHASE"/>
    <property type="match status" value="1"/>
</dbReference>
<evidence type="ECO:0000256" key="2">
    <source>
        <dbReference type="ARBA" id="ARBA00022553"/>
    </source>
</evidence>
<dbReference type="InterPro" id="IPR050091">
    <property type="entry name" value="PKS_NRPS_Biosynth_Enz"/>
</dbReference>
<dbReference type="InterPro" id="IPR013968">
    <property type="entry name" value="PKS_KR"/>
</dbReference>
<feature type="domain" description="Ketoreductase" evidence="4">
    <location>
        <begin position="1"/>
        <end position="159"/>
    </location>
</feature>
<protein>
    <recommendedName>
        <fullName evidence="4">Ketoreductase domain-containing protein</fullName>
    </recommendedName>
</protein>
<dbReference type="GO" id="GO:0006633">
    <property type="term" value="P:fatty acid biosynthetic process"/>
    <property type="evidence" value="ECO:0007669"/>
    <property type="project" value="TreeGrafter"/>
</dbReference>
<organism evidence="5 6">
    <name type="scientific">Neoarthrinium moseri</name>
    <dbReference type="NCBI Taxonomy" id="1658444"/>
    <lineage>
        <taxon>Eukaryota</taxon>
        <taxon>Fungi</taxon>
        <taxon>Dikarya</taxon>
        <taxon>Ascomycota</taxon>
        <taxon>Pezizomycotina</taxon>
        <taxon>Sordariomycetes</taxon>
        <taxon>Xylariomycetidae</taxon>
        <taxon>Amphisphaeriales</taxon>
        <taxon>Apiosporaceae</taxon>
        <taxon>Neoarthrinium</taxon>
    </lineage>
</organism>
<dbReference type="InterPro" id="IPR057326">
    <property type="entry name" value="KR_dom"/>
</dbReference>
<dbReference type="Pfam" id="PF08659">
    <property type="entry name" value="KR"/>
    <property type="match status" value="1"/>
</dbReference>
<dbReference type="EMBL" id="JAFIMR010000020">
    <property type="protein sequence ID" value="KAI1866378.1"/>
    <property type="molecule type" value="Genomic_DNA"/>
</dbReference>
<reference evidence="5" key="1">
    <citation type="submission" date="2021-03" db="EMBL/GenBank/DDBJ databases">
        <title>Revisited historic fungal species revealed as producer of novel bioactive compounds through whole genome sequencing and comparative genomics.</title>
        <authorList>
            <person name="Vignolle G.A."/>
            <person name="Hochenegger N."/>
            <person name="Mach R.L."/>
            <person name="Mach-Aigner A.R."/>
            <person name="Javad Rahimi M."/>
            <person name="Salim K.A."/>
            <person name="Chan C.M."/>
            <person name="Lim L.B.L."/>
            <person name="Cai F."/>
            <person name="Druzhinina I.S."/>
            <person name="U'Ren J.M."/>
            <person name="Derntl C."/>
        </authorList>
    </citation>
    <scope>NUCLEOTIDE SEQUENCE</scope>
    <source>
        <strain evidence="5">TUCIM 5799</strain>
    </source>
</reference>
<dbReference type="GO" id="GO:0004312">
    <property type="term" value="F:fatty acid synthase activity"/>
    <property type="evidence" value="ECO:0007669"/>
    <property type="project" value="TreeGrafter"/>
</dbReference>